<feature type="compositionally biased region" description="Basic and acidic residues" evidence="1">
    <location>
        <begin position="53"/>
        <end position="73"/>
    </location>
</feature>
<organism evidence="2">
    <name type="scientific">Solanum chacoense</name>
    <name type="common">Chaco potato</name>
    <dbReference type="NCBI Taxonomy" id="4108"/>
    <lineage>
        <taxon>Eukaryota</taxon>
        <taxon>Viridiplantae</taxon>
        <taxon>Streptophyta</taxon>
        <taxon>Embryophyta</taxon>
        <taxon>Tracheophyta</taxon>
        <taxon>Spermatophyta</taxon>
        <taxon>Magnoliopsida</taxon>
        <taxon>eudicotyledons</taxon>
        <taxon>Gunneridae</taxon>
        <taxon>Pentapetalae</taxon>
        <taxon>asterids</taxon>
        <taxon>lamiids</taxon>
        <taxon>Solanales</taxon>
        <taxon>Solanaceae</taxon>
        <taxon>Solanoideae</taxon>
        <taxon>Solaneae</taxon>
        <taxon>Solanum</taxon>
    </lineage>
</organism>
<feature type="region of interest" description="Disordered" evidence="1">
    <location>
        <begin position="1"/>
        <end position="87"/>
    </location>
</feature>
<feature type="compositionally biased region" description="Polar residues" evidence="1">
    <location>
        <begin position="74"/>
        <end position="87"/>
    </location>
</feature>
<evidence type="ECO:0000313" key="2">
    <source>
        <dbReference type="EMBL" id="JAP08999.1"/>
    </source>
</evidence>
<feature type="compositionally biased region" description="Polar residues" evidence="1">
    <location>
        <begin position="1"/>
        <end position="12"/>
    </location>
</feature>
<reference evidence="2" key="1">
    <citation type="submission" date="2015-12" db="EMBL/GenBank/DDBJ databases">
        <title>Gene expression during late stages of embryo sac development: a critical building block for successful pollen-pistil interactions.</title>
        <authorList>
            <person name="Liu Y."/>
            <person name="Joly V."/>
            <person name="Sabar M."/>
            <person name="Matton D.P."/>
        </authorList>
    </citation>
    <scope>NUCLEOTIDE SEQUENCE</scope>
</reference>
<protein>
    <submittedName>
        <fullName evidence="2">Putative ovule protein</fullName>
    </submittedName>
</protein>
<accession>A0A0V0GMN3</accession>
<sequence>MMSNVSGSSSAQPHKKHKLDSASHPVKYDTPDMCGRIEETMISKGKQPLINPDIDHPHKYGEKQHTTSHHEQSHNNQVQSTHYQKHL</sequence>
<evidence type="ECO:0000256" key="1">
    <source>
        <dbReference type="SAM" id="MobiDB-lite"/>
    </source>
</evidence>
<feature type="compositionally biased region" description="Basic and acidic residues" evidence="1">
    <location>
        <begin position="26"/>
        <end position="41"/>
    </location>
</feature>
<name>A0A0V0GMN3_SOLCH</name>
<proteinExistence type="predicted"/>
<dbReference type="EMBL" id="GEDG01035866">
    <property type="protein sequence ID" value="JAP08999.1"/>
    <property type="molecule type" value="Transcribed_RNA"/>
</dbReference>
<dbReference type="AlphaFoldDB" id="A0A0V0GMN3"/>